<accession>A0A1I7VR78</accession>
<keyword evidence="1" id="KW-1185">Reference proteome</keyword>
<proteinExistence type="predicted"/>
<organism evidence="1 2">
    <name type="scientific">Loa loa</name>
    <name type="common">Eye worm</name>
    <name type="synonym">Filaria loa</name>
    <dbReference type="NCBI Taxonomy" id="7209"/>
    <lineage>
        <taxon>Eukaryota</taxon>
        <taxon>Metazoa</taxon>
        <taxon>Ecdysozoa</taxon>
        <taxon>Nematoda</taxon>
        <taxon>Chromadorea</taxon>
        <taxon>Rhabditida</taxon>
        <taxon>Spirurina</taxon>
        <taxon>Spiruromorpha</taxon>
        <taxon>Filarioidea</taxon>
        <taxon>Onchocercidae</taxon>
        <taxon>Loa</taxon>
    </lineage>
</organism>
<protein>
    <submittedName>
        <fullName evidence="2">Uncharacterized protein</fullName>
    </submittedName>
</protein>
<dbReference type="Proteomes" id="UP000095285">
    <property type="component" value="Unassembled WGS sequence"/>
</dbReference>
<evidence type="ECO:0000313" key="2">
    <source>
        <dbReference type="WBParaSite" id="EN70_5354"/>
    </source>
</evidence>
<dbReference type="WBParaSite" id="EN70_5354">
    <property type="protein sequence ID" value="EN70_5354"/>
    <property type="gene ID" value="EN70_5354"/>
</dbReference>
<reference evidence="1" key="1">
    <citation type="submission" date="2012-04" db="EMBL/GenBank/DDBJ databases">
        <title>The Genome Sequence of Loa loa.</title>
        <authorList>
            <consortium name="The Broad Institute Genome Sequencing Platform"/>
            <consortium name="Broad Institute Genome Sequencing Center for Infectious Disease"/>
            <person name="Nutman T.B."/>
            <person name="Fink D.L."/>
            <person name="Russ C."/>
            <person name="Young S."/>
            <person name="Zeng Q."/>
            <person name="Gargeya S."/>
            <person name="Alvarado L."/>
            <person name="Berlin A."/>
            <person name="Chapman S.B."/>
            <person name="Chen Z."/>
            <person name="Freedman E."/>
            <person name="Gellesch M."/>
            <person name="Goldberg J."/>
            <person name="Griggs A."/>
            <person name="Gujja S."/>
            <person name="Heilman E.R."/>
            <person name="Heiman D."/>
            <person name="Howarth C."/>
            <person name="Mehta T."/>
            <person name="Neiman D."/>
            <person name="Pearson M."/>
            <person name="Roberts A."/>
            <person name="Saif S."/>
            <person name="Shea T."/>
            <person name="Shenoy N."/>
            <person name="Sisk P."/>
            <person name="Stolte C."/>
            <person name="Sykes S."/>
            <person name="White J."/>
            <person name="Yandava C."/>
            <person name="Haas B."/>
            <person name="Henn M.R."/>
            <person name="Nusbaum C."/>
            <person name="Birren B."/>
        </authorList>
    </citation>
    <scope>NUCLEOTIDE SEQUENCE [LARGE SCALE GENOMIC DNA]</scope>
</reference>
<name>A0A1I7VR78_LOALO</name>
<evidence type="ECO:0000313" key="1">
    <source>
        <dbReference type="Proteomes" id="UP000095285"/>
    </source>
</evidence>
<reference evidence="2" key="2">
    <citation type="submission" date="2016-11" db="UniProtKB">
        <authorList>
            <consortium name="WormBaseParasite"/>
        </authorList>
    </citation>
    <scope>IDENTIFICATION</scope>
</reference>
<dbReference type="AlphaFoldDB" id="A0A1I7VR78"/>
<sequence length="70" mass="7579">MGMLAKLNMNEHREVSELDWDGGGKGQGLNFSNSERELACLFLLGAPGQQGLVNTHFSPSTIVVVAIVHR</sequence>